<keyword evidence="2" id="KW-1185">Reference proteome</keyword>
<dbReference type="OrthoDB" id="495783at2"/>
<evidence type="ECO:0000313" key="2">
    <source>
        <dbReference type="Proteomes" id="UP000242133"/>
    </source>
</evidence>
<evidence type="ECO:0000313" key="1">
    <source>
        <dbReference type="EMBL" id="PSL13441.1"/>
    </source>
</evidence>
<dbReference type="RefSeq" id="WP_106591925.1">
    <property type="nucleotide sequence ID" value="NZ_PYGI01000012.1"/>
</dbReference>
<proteinExistence type="predicted"/>
<name>A0A2P8EVE3_9GAMM</name>
<dbReference type="Pfam" id="PF04463">
    <property type="entry name" value="2-thiour_desulf"/>
    <property type="match status" value="1"/>
</dbReference>
<dbReference type="InterPro" id="IPR007553">
    <property type="entry name" value="2-thiour_desulf"/>
</dbReference>
<comment type="caution">
    <text evidence="1">The sequence shown here is derived from an EMBL/GenBank/DDBJ whole genome shotgun (WGS) entry which is preliminary data.</text>
</comment>
<dbReference type="EMBL" id="PYGI01000012">
    <property type="protein sequence ID" value="PSL13441.1"/>
    <property type="molecule type" value="Genomic_DNA"/>
</dbReference>
<dbReference type="AlphaFoldDB" id="A0A2P8EVE3"/>
<dbReference type="PANTHER" id="PTHR30087:SF1">
    <property type="entry name" value="HYPOTHETICAL CYTOSOLIC PROTEIN"/>
    <property type="match status" value="1"/>
</dbReference>
<reference evidence="1 2" key="1">
    <citation type="submission" date="2018-03" db="EMBL/GenBank/DDBJ databases">
        <title>Genomic Encyclopedia of Archaeal and Bacterial Type Strains, Phase II (KMG-II): from individual species to whole genera.</title>
        <authorList>
            <person name="Goeker M."/>
        </authorList>
    </citation>
    <scope>NUCLEOTIDE SEQUENCE [LARGE SCALE GENOMIC DNA]</scope>
    <source>
        <strain evidence="1 2">DSM 17586</strain>
    </source>
</reference>
<protein>
    <submittedName>
        <fullName evidence="1">Uncharacterized protein YbbK (DUF523 family)</fullName>
    </submittedName>
</protein>
<dbReference type="PANTHER" id="PTHR30087">
    <property type="entry name" value="INNER MEMBRANE PROTEIN"/>
    <property type="match status" value="1"/>
</dbReference>
<organism evidence="1 2">
    <name type="scientific">Marinobacterium halophilum</name>
    <dbReference type="NCBI Taxonomy" id="267374"/>
    <lineage>
        <taxon>Bacteria</taxon>
        <taxon>Pseudomonadati</taxon>
        <taxon>Pseudomonadota</taxon>
        <taxon>Gammaproteobacteria</taxon>
        <taxon>Oceanospirillales</taxon>
        <taxon>Oceanospirillaceae</taxon>
        <taxon>Marinobacterium</taxon>
    </lineage>
</organism>
<sequence length="158" mass="17168">MTKVLVSACLLGAKVRYDGRDNLLDHPVLKRWQQQGRLVTVCPETLGGLPTPRPPAETQSRFPILITTSNGDDVTPEFLSGAEQALELARKHDCCCALMKARSPSCGNQEIYDGSFSGQLTTAPGVAAGELLRNGFPVFNELQLDELISFVEQHSRAA</sequence>
<gene>
    <name evidence="1" type="ORF">CLV44_11276</name>
</gene>
<accession>A0A2P8EVE3</accession>
<dbReference type="Proteomes" id="UP000242133">
    <property type="component" value="Unassembled WGS sequence"/>
</dbReference>